<dbReference type="RefSeq" id="WP_306877977.1">
    <property type="nucleotide sequence ID" value="NZ_JAUSSW010000004.1"/>
</dbReference>
<dbReference type="Pfam" id="PF00436">
    <property type="entry name" value="SSB"/>
    <property type="match status" value="1"/>
</dbReference>
<keyword evidence="1 2" id="KW-0238">DNA-binding</keyword>
<dbReference type="Proteomes" id="UP001244563">
    <property type="component" value="Unassembled WGS sequence"/>
</dbReference>
<name>A0ABT9TKZ1_PAENI</name>
<proteinExistence type="predicted"/>
<dbReference type="InterPro" id="IPR000424">
    <property type="entry name" value="Primosome_PriB/ssb"/>
</dbReference>
<dbReference type="EMBL" id="JAUSSW010000004">
    <property type="protein sequence ID" value="MDQ0102325.1"/>
    <property type="molecule type" value="Genomic_DNA"/>
</dbReference>
<dbReference type="InterPro" id="IPR011344">
    <property type="entry name" value="ssDNA-bd"/>
</dbReference>
<protein>
    <recommendedName>
        <fullName evidence="2 3">Single-stranded DNA-binding protein</fullName>
    </recommendedName>
</protein>
<evidence type="ECO:0000256" key="1">
    <source>
        <dbReference type="ARBA" id="ARBA00023125"/>
    </source>
</evidence>
<evidence type="ECO:0000313" key="6">
    <source>
        <dbReference type="Proteomes" id="UP001244563"/>
    </source>
</evidence>
<dbReference type="PIRSF" id="PIRSF002070">
    <property type="entry name" value="SSB"/>
    <property type="match status" value="1"/>
</dbReference>
<dbReference type="PROSITE" id="PS50935">
    <property type="entry name" value="SSB"/>
    <property type="match status" value="1"/>
</dbReference>
<accession>A0ABT9TKZ1</accession>
<keyword evidence="6" id="KW-1185">Reference proteome</keyword>
<evidence type="ECO:0000256" key="2">
    <source>
        <dbReference type="PIRNR" id="PIRNR002070"/>
    </source>
</evidence>
<gene>
    <name evidence="5" type="ORF">J2T10_001971</name>
</gene>
<evidence type="ECO:0000256" key="4">
    <source>
        <dbReference type="SAM" id="MobiDB-lite"/>
    </source>
</evidence>
<organism evidence="5 6">
    <name type="scientific">Paenarthrobacter nicotinovorans</name>
    <name type="common">Arthrobacter nicotinovorans</name>
    <dbReference type="NCBI Taxonomy" id="29320"/>
    <lineage>
        <taxon>Bacteria</taxon>
        <taxon>Bacillati</taxon>
        <taxon>Actinomycetota</taxon>
        <taxon>Actinomycetes</taxon>
        <taxon>Micrococcales</taxon>
        <taxon>Micrococcaceae</taxon>
        <taxon>Paenarthrobacter</taxon>
    </lineage>
</organism>
<dbReference type="NCBIfam" id="TIGR00621">
    <property type="entry name" value="ssb"/>
    <property type="match status" value="1"/>
</dbReference>
<reference evidence="5 6" key="1">
    <citation type="submission" date="2023-07" db="EMBL/GenBank/DDBJ databases">
        <title>Sorghum-associated microbial communities from plants grown in Nebraska, USA.</title>
        <authorList>
            <person name="Schachtman D."/>
        </authorList>
    </citation>
    <scope>NUCLEOTIDE SEQUENCE [LARGE SCALE GENOMIC DNA]</scope>
    <source>
        <strain evidence="5 6">CC523</strain>
    </source>
</reference>
<evidence type="ECO:0000256" key="3">
    <source>
        <dbReference type="RuleBase" id="RU000524"/>
    </source>
</evidence>
<feature type="region of interest" description="Disordered" evidence="4">
    <location>
        <begin position="107"/>
        <end position="146"/>
    </location>
</feature>
<dbReference type="GO" id="GO:0003677">
    <property type="term" value="F:DNA binding"/>
    <property type="evidence" value="ECO:0007669"/>
    <property type="project" value="UniProtKB-KW"/>
</dbReference>
<dbReference type="InterPro" id="IPR012340">
    <property type="entry name" value="NA-bd_OB-fold"/>
</dbReference>
<sequence length="146" mass="15956">MADITFTGNLGADSKMTFTRSGSPVLNFRVCDTKSKKDGNGGWEKVAEQWFNVELWGSIAEFLADQLLSGVRVKVYGQFYLREYDGKNGRGYSLDVKASAVEVLTSSRDRQKLAGQNQQDPGYDQGGGFGTQPPNGTWGAETSPPF</sequence>
<comment type="caution">
    <text evidence="5">The sequence shown here is derived from an EMBL/GenBank/DDBJ whole genome shotgun (WGS) entry which is preliminary data.</text>
</comment>
<dbReference type="SUPFAM" id="SSF50249">
    <property type="entry name" value="Nucleic acid-binding proteins"/>
    <property type="match status" value="1"/>
</dbReference>
<evidence type="ECO:0000313" key="5">
    <source>
        <dbReference type="EMBL" id="MDQ0102325.1"/>
    </source>
</evidence>
<dbReference type="Gene3D" id="2.40.50.140">
    <property type="entry name" value="Nucleic acid-binding proteins"/>
    <property type="match status" value="1"/>
</dbReference>
<dbReference type="CDD" id="cd04496">
    <property type="entry name" value="SSB_OBF"/>
    <property type="match status" value="1"/>
</dbReference>